<organism evidence="7 8">
    <name type="scientific">Streptomyces bangladeshensis</name>
    <dbReference type="NCBI Taxonomy" id="295352"/>
    <lineage>
        <taxon>Bacteria</taxon>
        <taxon>Bacillati</taxon>
        <taxon>Actinomycetota</taxon>
        <taxon>Actinomycetes</taxon>
        <taxon>Kitasatosporales</taxon>
        <taxon>Streptomycetaceae</taxon>
        <taxon>Streptomyces</taxon>
    </lineage>
</organism>
<feature type="compositionally biased region" description="Polar residues" evidence="5">
    <location>
        <begin position="1"/>
        <end position="16"/>
    </location>
</feature>
<keyword evidence="8" id="KW-1185">Reference proteome</keyword>
<dbReference type="RefSeq" id="WP_346164394.1">
    <property type="nucleotide sequence ID" value="NZ_BAAAOQ010000039.1"/>
</dbReference>
<dbReference type="InterPro" id="IPR009075">
    <property type="entry name" value="AcylCo_DH/oxidase_C"/>
</dbReference>
<comment type="cofactor">
    <cofactor evidence="1">
        <name>FAD</name>
        <dbReference type="ChEBI" id="CHEBI:57692"/>
    </cofactor>
</comment>
<dbReference type="SUPFAM" id="SSF56645">
    <property type="entry name" value="Acyl-CoA dehydrogenase NM domain-like"/>
    <property type="match status" value="1"/>
</dbReference>
<dbReference type="Pfam" id="PF00441">
    <property type="entry name" value="Acyl-CoA_dh_1"/>
    <property type="match status" value="1"/>
</dbReference>
<dbReference type="Gene3D" id="1.20.140.10">
    <property type="entry name" value="Butyryl-CoA Dehydrogenase, subunit A, domain 3"/>
    <property type="match status" value="1"/>
</dbReference>
<name>A0ABP5P0I5_9ACTN</name>
<evidence type="ECO:0000256" key="1">
    <source>
        <dbReference type="ARBA" id="ARBA00001974"/>
    </source>
</evidence>
<reference evidence="8" key="1">
    <citation type="journal article" date="2019" name="Int. J. Syst. Evol. Microbiol.">
        <title>The Global Catalogue of Microorganisms (GCM) 10K type strain sequencing project: providing services to taxonomists for standard genome sequencing and annotation.</title>
        <authorList>
            <consortium name="The Broad Institute Genomics Platform"/>
            <consortium name="The Broad Institute Genome Sequencing Center for Infectious Disease"/>
            <person name="Wu L."/>
            <person name="Ma J."/>
        </authorList>
    </citation>
    <scope>NUCLEOTIDE SEQUENCE [LARGE SCALE GENOMIC DNA]</scope>
    <source>
        <strain evidence="8">JCM 14924</strain>
    </source>
</reference>
<dbReference type="SUPFAM" id="SSF47203">
    <property type="entry name" value="Acyl-CoA dehydrogenase C-terminal domain-like"/>
    <property type="match status" value="1"/>
</dbReference>
<dbReference type="EMBL" id="BAAAOQ010000039">
    <property type="protein sequence ID" value="GAA2205273.1"/>
    <property type="molecule type" value="Genomic_DNA"/>
</dbReference>
<proteinExistence type="inferred from homology"/>
<dbReference type="Gene3D" id="1.10.540.10">
    <property type="entry name" value="Acyl-CoA dehydrogenase/oxidase, N-terminal domain"/>
    <property type="match status" value="1"/>
</dbReference>
<keyword evidence="4" id="KW-0274">FAD</keyword>
<dbReference type="InterPro" id="IPR009100">
    <property type="entry name" value="AcylCoA_DH/oxidase_NM_dom_sf"/>
</dbReference>
<feature type="region of interest" description="Disordered" evidence="5">
    <location>
        <begin position="1"/>
        <end position="69"/>
    </location>
</feature>
<dbReference type="PANTHER" id="PTHR43884:SF19">
    <property type="entry name" value="ACYL-COA DEHYDROGENASE FADE4-RELATED"/>
    <property type="match status" value="1"/>
</dbReference>
<evidence type="ECO:0000256" key="5">
    <source>
        <dbReference type="SAM" id="MobiDB-lite"/>
    </source>
</evidence>
<dbReference type="InterPro" id="IPR046373">
    <property type="entry name" value="Acyl-CoA_Oxase/DH_mid-dom_sf"/>
</dbReference>
<evidence type="ECO:0000256" key="4">
    <source>
        <dbReference type="ARBA" id="ARBA00022827"/>
    </source>
</evidence>
<evidence type="ECO:0000313" key="8">
    <source>
        <dbReference type="Proteomes" id="UP001501391"/>
    </source>
</evidence>
<keyword evidence="3" id="KW-0285">Flavoprotein</keyword>
<accession>A0ABP5P0I5</accession>
<dbReference type="CDD" id="cd00567">
    <property type="entry name" value="ACAD"/>
    <property type="match status" value="1"/>
</dbReference>
<comment type="similarity">
    <text evidence="2">Belongs to the acyl-CoA dehydrogenase family.</text>
</comment>
<dbReference type="PANTHER" id="PTHR43884">
    <property type="entry name" value="ACYL-COA DEHYDROGENASE"/>
    <property type="match status" value="1"/>
</dbReference>
<evidence type="ECO:0000256" key="2">
    <source>
        <dbReference type="ARBA" id="ARBA00009347"/>
    </source>
</evidence>
<evidence type="ECO:0000313" key="7">
    <source>
        <dbReference type="EMBL" id="GAA2205273.1"/>
    </source>
</evidence>
<dbReference type="Proteomes" id="UP001501391">
    <property type="component" value="Unassembled WGS sequence"/>
</dbReference>
<feature type="domain" description="Acyl-CoA dehydrogenase/oxidase C-terminal" evidence="6">
    <location>
        <begin position="305"/>
        <end position="439"/>
    </location>
</feature>
<evidence type="ECO:0000256" key="3">
    <source>
        <dbReference type="ARBA" id="ARBA00022630"/>
    </source>
</evidence>
<protein>
    <submittedName>
        <fullName evidence="7">Acyl-CoA dehydrogenase</fullName>
    </submittedName>
</protein>
<sequence length="635" mass="66370">MTPASPTETAGTSPTGTERAGTEAAGSAPVGSVPVGAFPADGHRPDVGAARVGAVGGGRTGATAGDGPTAVLPSGHAAVDRLEELFGDAADPANPVGRAAVLRADDRADMLAAGEDLLTGFGLGSHFVPEDLGGRLARLDDLIRVMRAVYRRDPCLGLGHGAGSFMAAVNVWTAGSAAQRQRLARRLLTGGRAACAYHELDHGNDFTRAGLTALPGPDGRLRLDGRKEVVANLRRAETMVLFARTDPAHGSRSHSQLLLDTADLPATAVRHLDRFPTVGMRGVQLGGIEFTDCPVPDDSVVGRPGQGVETALRSFQLTRIALPGMTIGLLDTALRTAVRGARGRTLYGGPAADLPLSRSILTETFADLLLADTFTTVAARAAHTAPAQAGVYASAVKAFVPTVLIRAVQRLSELLGSQFYLRAGEQPLFQKLLRDVQPSAFGHASRISCQSALLPQLPLTARRGWRSATADPLPADTFRPGRPLPPLSFADLTVSAAGRDPLARSLVLGTEAAAPDDPLAESGRAWCARLAALAADASALPPTLIGPDAPPYAFGLTARWTGVLAASACLNTWWSRNGEAADPAVTLALLHRLGTHLDHHRDPLPPHLAEPLHTELLRRFDAGLTFDLDRRPTGA</sequence>
<evidence type="ECO:0000259" key="6">
    <source>
        <dbReference type="Pfam" id="PF00441"/>
    </source>
</evidence>
<gene>
    <name evidence="7" type="ORF">GCM10009787_75740</name>
</gene>
<comment type="caution">
    <text evidence="7">The sequence shown here is derived from an EMBL/GenBank/DDBJ whole genome shotgun (WGS) entry which is preliminary data.</text>
</comment>
<dbReference type="InterPro" id="IPR037069">
    <property type="entry name" value="AcylCoA_DH/ox_N_sf"/>
</dbReference>
<dbReference type="InterPro" id="IPR036250">
    <property type="entry name" value="AcylCo_DH-like_C"/>
</dbReference>
<dbReference type="Gene3D" id="2.40.110.10">
    <property type="entry name" value="Butyryl-CoA Dehydrogenase, subunit A, domain 2"/>
    <property type="match status" value="1"/>
</dbReference>